<sequence>MITAIDTDEGFDYAVLGSDLENLYTTNYKGKVSDAVLGRMISGIPNEIKFLEAEKMISNNPREALAMLMDEKDFVGLNYDSRMKLIEKAKITIAPMIKIEYEDHLAKIAKGKESFFDMDTAALVLPTRKVNAMIAEETLNKDRAANNNVLLNTPLSLTDEVADGQIAEGYEMHGEKNGQANELYIKELVKGKKKSLNSDPVGFIKTFDEEVELAYQQLEAETDPNLIKSKKLH</sequence>
<protein>
    <submittedName>
        <fullName evidence="1">Uncharacterized protein</fullName>
    </submittedName>
</protein>
<organism evidence="1">
    <name type="scientific">uncultured marine virus</name>
    <dbReference type="NCBI Taxonomy" id="186617"/>
    <lineage>
        <taxon>Viruses</taxon>
        <taxon>environmental samples</taxon>
    </lineage>
</organism>
<dbReference type="EMBL" id="KR029581">
    <property type="protein sequence ID" value="AKH46346.1"/>
    <property type="molecule type" value="Genomic_DNA"/>
</dbReference>
<reference evidence="1" key="2">
    <citation type="submission" date="2015-03" db="EMBL/GenBank/DDBJ databases">
        <authorList>
            <person name="Chow C.-E.T."/>
            <person name="Winget D.M."/>
            <person name="White R.A.III."/>
            <person name="Hallam S.J."/>
            <person name="Suttle C.A."/>
        </authorList>
    </citation>
    <scope>NUCLEOTIDE SEQUENCE</scope>
    <source>
        <strain evidence="1">Anoxic3_6</strain>
    </source>
</reference>
<evidence type="ECO:0000313" key="1">
    <source>
        <dbReference type="EMBL" id="AKH46346.1"/>
    </source>
</evidence>
<accession>A0A0F7L5Q6</accession>
<name>A0A0F7L5Q6_9VIRU</name>
<reference evidence="1" key="1">
    <citation type="journal article" date="2015" name="Front. Microbiol.">
        <title>Combining genomic sequencing methods to explore viral diversity and reveal potential virus-host interactions.</title>
        <authorList>
            <person name="Chow C.E."/>
            <person name="Winget D.M."/>
            <person name="White R.A.III."/>
            <person name="Hallam S.J."/>
            <person name="Suttle C.A."/>
        </authorList>
    </citation>
    <scope>NUCLEOTIDE SEQUENCE</scope>
    <source>
        <strain evidence="1">Anoxic3_6</strain>
    </source>
</reference>
<proteinExistence type="predicted"/>